<sequence>MLSTTFLIQALSLVPLGLATPLPGTPVAPRQATASQIIRLSSIENLAVRSTGQILATNMNSAALISIDPVAKTSSTALTISGASGLSGIVEYAPDLFAVIGGKGIYRVDFTSTPPKSALIKTITEAGNLNGLSTFTNESVLVGDAGKGVVFRLDVNKGTYEQVIKDATMAPSGSIPFGIDGLRYRSSDSTLWYTNIFKNSFHRLTLDPVTGQAVGSVTTLWTNLMGDDLCFGPGEGSMKVYVATNGKNSLVEVDTSQQKPSPKTVATVSGSTSCAVGRGEGDKGVVYVSGGQGVYAVKV</sequence>
<feature type="chain" id="PRO_5035830886" description="SMP-30/Gluconolactonase/LRE-like region domain-containing protein" evidence="1">
    <location>
        <begin position="20"/>
        <end position="299"/>
    </location>
</feature>
<dbReference type="VEuPathDB" id="FungiDB:SMAC_09371"/>
<dbReference type="PANTHER" id="PTHR42060">
    <property type="entry name" value="NHL REPEAT-CONTAINING PROTEIN-RELATED"/>
    <property type="match status" value="1"/>
</dbReference>
<evidence type="ECO:0000313" key="2">
    <source>
        <dbReference type="EMBL" id="KAA8632982.1"/>
    </source>
</evidence>
<proteinExistence type="predicted"/>
<evidence type="ECO:0000313" key="3">
    <source>
        <dbReference type="Proteomes" id="UP000433876"/>
    </source>
</evidence>
<dbReference type="PANTHER" id="PTHR42060:SF1">
    <property type="entry name" value="NHL REPEAT-CONTAINING PROTEIN"/>
    <property type="match status" value="1"/>
</dbReference>
<evidence type="ECO:0000256" key="1">
    <source>
        <dbReference type="SAM" id="SignalP"/>
    </source>
</evidence>
<dbReference type="InterPro" id="IPR011042">
    <property type="entry name" value="6-blade_b-propeller_TolB-like"/>
</dbReference>
<dbReference type="Proteomes" id="UP000433876">
    <property type="component" value="Unassembled WGS sequence"/>
</dbReference>
<dbReference type="InterPro" id="IPR052998">
    <property type="entry name" value="Hetero-Diels-Alderase-like"/>
</dbReference>
<dbReference type="Gene3D" id="2.120.10.30">
    <property type="entry name" value="TolB, C-terminal domain"/>
    <property type="match status" value="1"/>
</dbReference>
<comment type="caution">
    <text evidence="2">The sequence shown here is derived from an EMBL/GenBank/DDBJ whole genome shotgun (WGS) entry which is preliminary data.</text>
</comment>
<dbReference type="AlphaFoldDB" id="A0A8S8ZXL5"/>
<gene>
    <name evidence="2" type="ORF">SMACR_09371</name>
</gene>
<dbReference type="SUPFAM" id="SSF63829">
    <property type="entry name" value="Calcium-dependent phosphotriesterase"/>
    <property type="match status" value="1"/>
</dbReference>
<dbReference type="OMA" id="AWIAMNG"/>
<dbReference type="EMBL" id="NMPR01000045">
    <property type="protein sequence ID" value="KAA8632982.1"/>
    <property type="molecule type" value="Genomic_DNA"/>
</dbReference>
<feature type="signal peptide" evidence="1">
    <location>
        <begin position="1"/>
        <end position="19"/>
    </location>
</feature>
<keyword evidence="1" id="KW-0732">Signal</keyword>
<reference evidence="2 3" key="1">
    <citation type="submission" date="2017-07" db="EMBL/GenBank/DDBJ databases">
        <title>Genome sequence of the Sordaria macrospora wild type strain R19027.</title>
        <authorList>
            <person name="Nowrousian M."/>
            <person name="Teichert I."/>
            <person name="Kueck U."/>
        </authorList>
    </citation>
    <scope>NUCLEOTIDE SEQUENCE [LARGE SCALE GENOMIC DNA]</scope>
    <source>
        <strain evidence="2 3">R19027</strain>
        <tissue evidence="2">Mycelium</tissue>
    </source>
</reference>
<evidence type="ECO:0008006" key="4">
    <source>
        <dbReference type="Google" id="ProtNLM"/>
    </source>
</evidence>
<organism evidence="2 3">
    <name type="scientific">Sordaria macrospora</name>
    <dbReference type="NCBI Taxonomy" id="5147"/>
    <lineage>
        <taxon>Eukaryota</taxon>
        <taxon>Fungi</taxon>
        <taxon>Dikarya</taxon>
        <taxon>Ascomycota</taxon>
        <taxon>Pezizomycotina</taxon>
        <taxon>Sordariomycetes</taxon>
        <taxon>Sordariomycetidae</taxon>
        <taxon>Sordariales</taxon>
        <taxon>Sordariaceae</taxon>
        <taxon>Sordaria</taxon>
    </lineage>
</organism>
<accession>A0A8S8ZXL5</accession>
<name>A0A8S8ZXL5_SORMA</name>
<protein>
    <recommendedName>
        <fullName evidence="4">SMP-30/Gluconolactonase/LRE-like region domain-containing protein</fullName>
    </recommendedName>
</protein>